<evidence type="ECO:0000256" key="1">
    <source>
        <dbReference type="ARBA" id="ARBA00023125"/>
    </source>
</evidence>
<dbReference type="GO" id="GO:0000976">
    <property type="term" value="F:transcription cis-regulatory region binding"/>
    <property type="evidence" value="ECO:0007669"/>
    <property type="project" value="TreeGrafter"/>
</dbReference>
<dbReference type="Proteomes" id="UP000323046">
    <property type="component" value="Chromosome"/>
</dbReference>
<name>A0A5P2BFT8_STRVZ</name>
<evidence type="ECO:0000259" key="3">
    <source>
        <dbReference type="PROSITE" id="PS50977"/>
    </source>
</evidence>
<dbReference type="PROSITE" id="PS50977">
    <property type="entry name" value="HTH_TETR_2"/>
    <property type="match status" value="1"/>
</dbReference>
<keyword evidence="5" id="KW-1185">Reference proteome</keyword>
<protein>
    <submittedName>
        <fullName evidence="4">TetR family transcriptional regulator</fullName>
    </submittedName>
</protein>
<dbReference type="OrthoDB" id="4371863at2"/>
<dbReference type="EMBL" id="CP029193">
    <property type="protein sequence ID" value="QES29375.1"/>
    <property type="molecule type" value="Genomic_DNA"/>
</dbReference>
<reference evidence="4 5" key="1">
    <citation type="submission" date="2018-05" db="EMBL/GenBank/DDBJ databases">
        <title>Streptomyces venezuelae.</title>
        <authorList>
            <person name="Kim W."/>
            <person name="Lee N."/>
            <person name="Cho B.-K."/>
        </authorList>
    </citation>
    <scope>NUCLEOTIDE SEQUENCE [LARGE SCALE GENOMIC DNA]</scope>
    <source>
        <strain evidence="4 5">ATCC 14583</strain>
    </source>
</reference>
<gene>
    <name evidence="4" type="ORF">DEJ47_25680</name>
</gene>
<dbReference type="Pfam" id="PF00440">
    <property type="entry name" value="TetR_N"/>
    <property type="match status" value="1"/>
</dbReference>
<evidence type="ECO:0000256" key="2">
    <source>
        <dbReference type="PROSITE-ProRule" id="PRU00335"/>
    </source>
</evidence>
<dbReference type="InterPro" id="IPR001647">
    <property type="entry name" value="HTH_TetR"/>
</dbReference>
<dbReference type="InterPro" id="IPR009057">
    <property type="entry name" value="Homeodomain-like_sf"/>
</dbReference>
<organism evidence="4 5">
    <name type="scientific">Streptomyces venezuelae</name>
    <dbReference type="NCBI Taxonomy" id="54571"/>
    <lineage>
        <taxon>Bacteria</taxon>
        <taxon>Bacillati</taxon>
        <taxon>Actinomycetota</taxon>
        <taxon>Actinomycetes</taxon>
        <taxon>Kitasatosporales</taxon>
        <taxon>Streptomycetaceae</taxon>
        <taxon>Streptomyces</taxon>
    </lineage>
</organism>
<accession>A0A5P2BFT8</accession>
<dbReference type="SUPFAM" id="SSF46689">
    <property type="entry name" value="Homeodomain-like"/>
    <property type="match status" value="1"/>
</dbReference>
<sequence>MPAARESLLDAAYTALARRPWPAVRMVDVAATAGVSRQTLYNEFGSKDGLARALLRRETDGYLHGVERALAEEREPADRLAAVAAWTVGAARTNMLVRAALTGCWSERLPAPSRAAGSTSSVPAQRRADAGVPSSGELLALVRDRTVLALGGRGRVRDPDLARACESAVRLALSYVVAPAGNDDDPAELVRGAIGRWVAAK</sequence>
<dbReference type="RefSeq" id="WP_150172048.1">
    <property type="nucleotide sequence ID" value="NZ_CP029193.1"/>
</dbReference>
<feature type="domain" description="HTH tetR-type" evidence="3">
    <location>
        <begin position="2"/>
        <end position="62"/>
    </location>
</feature>
<dbReference type="GO" id="GO:0003700">
    <property type="term" value="F:DNA-binding transcription factor activity"/>
    <property type="evidence" value="ECO:0007669"/>
    <property type="project" value="TreeGrafter"/>
</dbReference>
<evidence type="ECO:0000313" key="5">
    <source>
        <dbReference type="Proteomes" id="UP000323046"/>
    </source>
</evidence>
<evidence type="ECO:0000313" key="4">
    <source>
        <dbReference type="EMBL" id="QES29375.1"/>
    </source>
</evidence>
<dbReference type="AlphaFoldDB" id="A0A5P2BFT8"/>
<keyword evidence="1 2" id="KW-0238">DNA-binding</keyword>
<dbReference type="InterPro" id="IPR050109">
    <property type="entry name" value="HTH-type_TetR-like_transc_reg"/>
</dbReference>
<dbReference type="PRINTS" id="PR00455">
    <property type="entry name" value="HTHTETR"/>
</dbReference>
<proteinExistence type="predicted"/>
<dbReference type="Gene3D" id="1.10.357.10">
    <property type="entry name" value="Tetracycline Repressor, domain 2"/>
    <property type="match status" value="1"/>
</dbReference>
<feature type="DNA-binding region" description="H-T-H motif" evidence="2">
    <location>
        <begin position="25"/>
        <end position="44"/>
    </location>
</feature>
<dbReference type="PANTHER" id="PTHR30055:SF146">
    <property type="entry name" value="HTH-TYPE TRANSCRIPTIONAL DUAL REGULATOR CECR"/>
    <property type="match status" value="1"/>
</dbReference>
<dbReference type="PANTHER" id="PTHR30055">
    <property type="entry name" value="HTH-TYPE TRANSCRIPTIONAL REGULATOR RUTR"/>
    <property type="match status" value="1"/>
</dbReference>